<proteinExistence type="predicted"/>
<dbReference type="Proteomes" id="UP000715965">
    <property type="component" value="Unassembled WGS sequence"/>
</dbReference>
<dbReference type="RefSeq" id="WP_193779862.1">
    <property type="nucleotide sequence ID" value="NZ_JADDOJ010000020.1"/>
</dbReference>
<sequence>MNSNPHSTPPRSQQVGKYLVSPLIKGLDNGWFASSVSIRSGSGSATTDRVLRLTRMFRCVVEATAYAHAEGLRWIGDTQGPRLATLN</sequence>
<gene>
    <name evidence="1" type="ORF">IM725_07020</name>
</gene>
<dbReference type="EMBL" id="JADDOJ010000020">
    <property type="protein sequence ID" value="MBE7940318.1"/>
    <property type="molecule type" value="Genomic_DNA"/>
</dbReference>
<evidence type="ECO:0000313" key="1">
    <source>
        <dbReference type="EMBL" id="MBE7940318.1"/>
    </source>
</evidence>
<accession>A0ABR9SD83</accession>
<reference evidence="1 2" key="1">
    <citation type="submission" date="2020-10" db="EMBL/GenBank/DDBJ databases">
        <title>Draft genome of Ramlibacter aquaticus LMG 30558.</title>
        <authorList>
            <person name="Props R."/>
        </authorList>
    </citation>
    <scope>NUCLEOTIDE SEQUENCE [LARGE SCALE GENOMIC DNA]</scope>
    <source>
        <strain evidence="1 2">LMG 30558</strain>
    </source>
</reference>
<evidence type="ECO:0000313" key="2">
    <source>
        <dbReference type="Proteomes" id="UP000715965"/>
    </source>
</evidence>
<comment type="caution">
    <text evidence="1">The sequence shown here is derived from an EMBL/GenBank/DDBJ whole genome shotgun (WGS) entry which is preliminary data.</text>
</comment>
<organism evidence="1 2">
    <name type="scientific">Ramlibacter aquaticus</name>
    <dbReference type="NCBI Taxonomy" id="2780094"/>
    <lineage>
        <taxon>Bacteria</taxon>
        <taxon>Pseudomonadati</taxon>
        <taxon>Pseudomonadota</taxon>
        <taxon>Betaproteobacteria</taxon>
        <taxon>Burkholderiales</taxon>
        <taxon>Comamonadaceae</taxon>
        <taxon>Ramlibacter</taxon>
    </lineage>
</organism>
<name>A0ABR9SD83_9BURK</name>
<protein>
    <submittedName>
        <fullName evidence="1">Uncharacterized protein</fullName>
    </submittedName>
</protein>
<keyword evidence="2" id="KW-1185">Reference proteome</keyword>